<evidence type="ECO:0000256" key="3">
    <source>
        <dbReference type="ARBA" id="ARBA00023163"/>
    </source>
</evidence>
<evidence type="ECO:0000313" key="6">
    <source>
        <dbReference type="Proteomes" id="UP000711047"/>
    </source>
</evidence>
<dbReference type="Pfam" id="PF00356">
    <property type="entry name" value="LacI"/>
    <property type="match status" value="1"/>
</dbReference>
<dbReference type="Gene3D" id="1.10.260.40">
    <property type="entry name" value="lambda repressor-like DNA-binding domains"/>
    <property type="match status" value="1"/>
</dbReference>
<keyword evidence="6" id="KW-1185">Reference proteome</keyword>
<dbReference type="PANTHER" id="PTHR30146">
    <property type="entry name" value="LACI-RELATED TRANSCRIPTIONAL REPRESSOR"/>
    <property type="match status" value="1"/>
</dbReference>
<dbReference type="InterPro" id="IPR046335">
    <property type="entry name" value="LacI/GalR-like_sensor"/>
</dbReference>
<evidence type="ECO:0000259" key="4">
    <source>
        <dbReference type="PROSITE" id="PS50932"/>
    </source>
</evidence>
<evidence type="ECO:0000256" key="2">
    <source>
        <dbReference type="ARBA" id="ARBA00023125"/>
    </source>
</evidence>
<keyword evidence="2 5" id="KW-0238">DNA-binding</keyword>
<dbReference type="PANTHER" id="PTHR30146:SF150">
    <property type="entry name" value="ARABINOSE METABOLISM TRANSCRIPTIONAL REPRESSOR"/>
    <property type="match status" value="1"/>
</dbReference>
<dbReference type="SMART" id="SM00354">
    <property type="entry name" value="HTH_LACI"/>
    <property type="match status" value="1"/>
</dbReference>
<dbReference type="InterPro" id="IPR028082">
    <property type="entry name" value="Peripla_BP_I"/>
</dbReference>
<dbReference type="CDD" id="cd01392">
    <property type="entry name" value="HTH_LacI"/>
    <property type="match status" value="1"/>
</dbReference>
<dbReference type="SUPFAM" id="SSF53822">
    <property type="entry name" value="Periplasmic binding protein-like I"/>
    <property type="match status" value="1"/>
</dbReference>
<dbReference type="Proteomes" id="UP000711047">
    <property type="component" value="Unassembled WGS sequence"/>
</dbReference>
<name>A0ABX2DMM1_9BACL</name>
<dbReference type="PROSITE" id="PS50932">
    <property type="entry name" value="HTH_LACI_2"/>
    <property type="match status" value="1"/>
</dbReference>
<protein>
    <submittedName>
        <fullName evidence="5">LacI family DNA-binding transcriptional regulator</fullName>
    </submittedName>
</protein>
<dbReference type="GO" id="GO:0003677">
    <property type="term" value="F:DNA binding"/>
    <property type="evidence" value="ECO:0007669"/>
    <property type="project" value="UniProtKB-KW"/>
</dbReference>
<proteinExistence type="predicted"/>
<dbReference type="InterPro" id="IPR010982">
    <property type="entry name" value="Lambda_DNA-bd_dom_sf"/>
</dbReference>
<reference evidence="5 6" key="1">
    <citation type="submission" date="2020-05" db="EMBL/GenBank/DDBJ databases">
        <title>Paenibacillus glebae, sp. nov., Paenibacillus humi sp. nov., Paenibacillus pedi sp. nov., Paenibacillus terrestris sp. nov. and Paenibacillus terricola sp. nov., isolated from a forest top soil sample.</title>
        <authorList>
            <person name="Qi S."/>
            <person name="Carlier A."/>
            <person name="Cnockaert M."/>
            <person name="Vandamme P."/>
        </authorList>
    </citation>
    <scope>NUCLEOTIDE SEQUENCE [LARGE SCALE GENOMIC DNA]</scope>
    <source>
        <strain evidence="5 6">LMG 29502</strain>
    </source>
</reference>
<dbReference type="SUPFAM" id="SSF47413">
    <property type="entry name" value="lambda repressor-like DNA-binding domains"/>
    <property type="match status" value="1"/>
</dbReference>
<sequence>MNMEELARLAGVSKGAVSLALNGKPGVGQETRERILRLARESGYTGHSKGKGKTAAAEANATTLRFLVFTNAGLVHEEYYQQPFFRELIHHIEERCRMGGYRLMFSAIEEKHYEQGIRTIMEEPTSGVILLGTSLESSRIADIADKLPGLIVLDTCFDALPVHFVEINNYMGAYQAGTYLTGHGHRRIGYIASEERIHNFEERQRGFMAAMAEAQVEIPRSSLLAVPPTLFSSQGPLRDKLQHLKDSGQPFPTAFFCECDYIAISTIKALGELGFSIPEDVSVIGFDNINESLIVTPELTTVHVEKERMAAWAVDLFTSSLGVPPVVSTKIKVDTLFIARSSCRRLEPVTDL</sequence>
<dbReference type="Pfam" id="PF13377">
    <property type="entry name" value="Peripla_BP_3"/>
    <property type="match status" value="1"/>
</dbReference>
<keyword evidence="1" id="KW-0805">Transcription regulation</keyword>
<feature type="domain" description="HTH lacI-type" evidence="4">
    <location>
        <begin position="1"/>
        <end position="55"/>
    </location>
</feature>
<evidence type="ECO:0000256" key="1">
    <source>
        <dbReference type="ARBA" id="ARBA00023015"/>
    </source>
</evidence>
<dbReference type="PROSITE" id="PS00356">
    <property type="entry name" value="HTH_LACI_1"/>
    <property type="match status" value="1"/>
</dbReference>
<comment type="caution">
    <text evidence="5">The sequence shown here is derived from an EMBL/GenBank/DDBJ whole genome shotgun (WGS) entry which is preliminary data.</text>
</comment>
<dbReference type="EMBL" id="JABMKX010000004">
    <property type="protein sequence ID" value="NQX45482.1"/>
    <property type="molecule type" value="Genomic_DNA"/>
</dbReference>
<keyword evidence="3" id="KW-0804">Transcription</keyword>
<dbReference type="Gene3D" id="3.40.50.2300">
    <property type="match status" value="2"/>
</dbReference>
<accession>A0ABX2DMM1</accession>
<evidence type="ECO:0000313" key="5">
    <source>
        <dbReference type="EMBL" id="NQX45482.1"/>
    </source>
</evidence>
<dbReference type="InterPro" id="IPR000843">
    <property type="entry name" value="HTH_LacI"/>
</dbReference>
<organism evidence="5 6">
    <name type="scientific">Paenibacillus tritici</name>
    <dbReference type="NCBI Taxonomy" id="1873425"/>
    <lineage>
        <taxon>Bacteria</taxon>
        <taxon>Bacillati</taxon>
        <taxon>Bacillota</taxon>
        <taxon>Bacilli</taxon>
        <taxon>Bacillales</taxon>
        <taxon>Paenibacillaceae</taxon>
        <taxon>Paenibacillus</taxon>
    </lineage>
</organism>
<gene>
    <name evidence="5" type="ORF">HQN87_09085</name>
</gene>